<feature type="transmembrane region" description="Helical" evidence="1">
    <location>
        <begin position="110"/>
        <end position="131"/>
    </location>
</feature>
<dbReference type="PANTHER" id="PTHR37314:SF4">
    <property type="entry name" value="UPF0700 TRANSMEMBRANE PROTEIN YOAK"/>
    <property type="match status" value="1"/>
</dbReference>
<evidence type="ECO:0000313" key="3">
    <source>
        <dbReference type="Proteomes" id="UP000325563"/>
    </source>
</evidence>
<keyword evidence="1" id="KW-1133">Transmembrane helix</keyword>
<dbReference type="AlphaFoldDB" id="A0A5J6IZH5"/>
<protein>
    <submittedName>
        <fullName evidence="2">DUF1275 domain-containing protein</fullName>
    </submittedName>
</protein>
<feature type="transmembrane region" description="Helical" evidence="1">
    <location>
        <begin position="209"/>
        <end position="230"/>
    </location>
</feature>
<keyword evidence="3" id="KW-1185">Reference proteome</keyword>
<evidence type="ECO:0000313" key="2">
    <source>
        <dbReference type="EMBL" id="QEV44397.1"/>
    </source>
</evidence>
<evidence type="ECO:0000256" key="1">
    <source>
        <dbReference type="SAM" id="Phobius"/>
    </source>
</evidence>
<dbReference type="Pfam" id="PF06912">
    <property type="entry name" value="DUF1275"/>
    <property type="match status" value="1"/>
</dbReference>
<gene>
    <name evidence="2" type="ORF">CP980_04325</name>
</gene>
<accession>A0A5J6IZH5</accession>
<dbReference type="EMBL" id="CP023692">
    <property type="protein sequence ID" value="QEV44397.1"/>
    <property type="molecule type" value="Genomic_DNA"/>
</dbReference>
<dbReference type="InterPro" id="IPR010699">
    <property type="entry name" value="DUF1275"/>
</dbReference>
<feature type="transmembrane region" description="Helical" evidence="1">
    <location>
        <begin position="80"/>
        <end position="98"/>
    </location>
</feature>
<dbReference type="KEGG" id="svn:CP980_04325"/>
<reference evidence="2 3" key="1">
    <citation type="submission" date="2017-09" db="EMBL/GenBank/DDBJ databases">
        <authorList>
            <person name="Lee N."/>
            <person name="Cho B.-K."/>
        </authorList>
    </citation>
    <scope>NUCLEOTIDE SEQUENCE [LARGE SCALE GENOMIC DNA]</scope>
    <source>
        <strain evidence="2 3">ATCC 27476</strain>
    </source>
</reference>
<feature type="transmembrane region" description="Helical" evidence="1">
    <location>
        <begin position="29"/>
        <end position="50"/>
    </location>
</feature>
<name>A0A5J6IZH5_STRVI</name>
<keyword evidence="1" id="KW-0812">Transmembrane</keyword>
<organism evidence="2 3">
    <name type="scientific">Streptomyces vinaceus</name>
    <dbReference type="NCBI Taxonomy" id="1960"/>
    <lineage>
        <taxon>Bacteria</taxon>
        <taxon>Bacillati</taxon>
        <taxon>Actinomycetota</taxon>
        <taxon>Actinomycetes</taxon>
        <taxon>Kitasatosporales</taxon>
        <taxon>Streptomycetaceae</taxon>
        <taxon>Streptomyces</taxon>
    </lineage>
</organism>
<dbReference type="Proteomes" id="UP000325563">
    <property type="component" value="Chromosome"/>
</dbReference>
<dbReference type="RefSeq" id="WP_132754141.1">
    <property type="nucleotide sequence ID" value="NZ_BNBW01000001.1"/>
</dbReference>
<dbReference type="GeneID" id="95609791"/>
<keyword evidence="1" id="KW-0472">Membrane</keyword>
<proteinExistence type="predicted"/>
<feature type="transmembrane region" description="Helical" evidence="1">
    <location>
        <begin position="57"/>
        <end position="74"/>
    </location>
</feature>
<sequence>MEFARRGALRRLAALLFPPGPGGGHGPHGVLPALLVALTFVSGVVDAVSYLGLDHTFVANMTGNVAFLGFALAGDRQLSATASLLALGAFLAGATAAGRLRRGREPARTFAPLVAAQAVLVAGALALSAAGAGALPVVGLLALGMGLQNAVVLRLGVPDLTTTVVTRTLTGLAADPWDRAALRRVVSVAVLFCGALAGGLLTIHHGSRWAMALAVVLLLWIALAGAVRAAERHAP</sequence>
<dbReference type="PANTHER" id="PTHR37314">
    <property type="entry name" value="SLR0142 PROTEIN"/>
    <property type="match status" value="1"/>
</dbReference>
<feature type="transmembrane region" description="Helical" evidence="1">
    <location>
        <begin position="185"/>
        <end position="203"/>
    </location>
</feature>